<reference evidence="10" key="2">
    <citation type="submission" date="2021-04" db="EMBL/GenBank/DDBJ databases">
        <authorList>
            <person name="Gilroy R."/>
        </authorList>
    </citation>
    <scope>NUCLEOTIDE SEQUENCE</scope>
    <source>
        <strain evidence="10">MalCec1-1739</strain>
    </source>
</reference>
<dbReference type="Gene3D" id="3.60.21.10">
    <property type="match status" value="1"/>
</dbReference>
<protein>
    <recommendedName>
        <fullName evidence="3 7">Nuclease SbcCD subunit D</fullName>
    </recommendedName>
</protein>
<reference evidence="10" key="1">
    <citation type="journal article" date="2021" name="PeerJ">
        <title>Extensive microbial diversity within the chicken gut microbiome revealed by metagenomics and culture.</title>
        <authorList>
            <person name="Gilroy R."/>
            <person name="Ravi A."/>
            <person name="Getino M."/>
            <person name="Pursley I."/>
            <person name="Horton D.L."/>
            <person name="Alikhan N.F."/>
            <person name="Baker D."/>
            <person name="Gharbi K."/>
            <person name="Hall N."/>
            <person name="Watson M."/>
            <person name="Adriaenssens E.M."/>
            <person name="Foster-Nyarko E."/>
            <person name="Jarju S."/>
            <person name="Secka A."/>
            <person name="Antonio M."/>
            <person name="Oren A."/>
            <person name="Chaudhuri R.R."/>
            <person name="La Ragione R."/>
            <person name="Hildebrand F."/>
            <person name="Pallen M.J."/>
        </authorList>
    </citation>
    <scope>NUCLEOTIDE SEQUENCE</scope>
    <source>
        <strain evidence="10">MalCec1-1739</strain>
    </source>
</reference>
<dbReference type="AlphaFoldDB" id="A0A9D2ZU18"/>
<dbReference type="PANTHER" id="PTHR30337">
    <property type="entry name" value="COMPONENT OF ATP-DEPENDENT DSDNA EXONUCLEASE"/>
    <property type="match status" value="1"/>
</dbReference>
<evidence type="ECO:0000256" key="1">
    <source>
        <dbReference type="ARBA" id="ARBA00010555"/>
    </source>
</evidence>
<keyword evidence="6 7" id="KW-0269">Exonuclease</keyword>
<dbReference type="InterPro" id="IPR050535">
    <property type="entry name" value="DNA_Repair-Maintenance_Comp"/>
</dbReference>
<dbReference type="GO" id="GO:0006260">
    <property type="term" value="P:DNA replication"/>
    <property type="evidence" value="ECO:0007669"/>
    <property type="project" value="UniProtKB-KW"/>
</dbReference>
<dbReference type="InterPro" id="IPR004593">
    <property type="entry name" value="SbcD"/>
</dbReference>
<feature type="domain" description="Calcineurin-like phosphoesterase" evidence="8">
    <location>
        <begin position="1"/>
        <end position="228"/>
    </location>
</feature>
<dbReference type="CDD" id="cd00840">
    <property type="entry name" value="MPP_Mre11_N"/>
    <property type="match status" value="1"/>
</dbReference>
<keyword evidence="7" id="KW-0235">DNA replication</keyword>
<evidence type="ECO:0000313" key="10">
    <source>
        <dbReference type="EMBL" id="HJD52748.1"/>
    </source>
</evidence>
<dbReference type="GO" id="GO:0004519">
    <property type="term" value="F:endonuclease activity"/>
    <property type="evidence" value="ECO:0007669"/>
    <property type="project" value="UniProtKB-KW"/>
</dbReference>
<accession>A0A9D2ZU18</accession>
<dbReference type="SUPFAM" id="SSF56300">
    <property type="entry name" value="Metallo-dependent phosphatases"/>
    <property type="match status" value="1"/>
</dbReference>
<evidence type="ECO:0000313" key="11">
    <source>
        <dbReference type="Proteomes" id="UP000787625"/>
    </source>
</evidence>
<sequence length="406" mass="43930">MKILHTSDWHLGQVFYNYDRSDEQAAFLSQLAGIAAARQPDAVVVSGDIFHTPSPSSAVQRMYVDAMLDLHRACPHATIVVTAGNHDSAAKLEIDSSLWRHFNLHVVGNIAMNDGTPDYGRHIIDVHDTHGMTVGRIIAVPHVYPQNFPRTCDTTDAGGRMRAFFARLQEEASARGSHGLPTVLMAHLAVAGSDTTGHDDSVGGLDTCRLDDIDMGCDYVALGHIHRPQYVPGSHGRARYSGSPLPVSFDEAYRHSVSLVRLGPGSDPAVETIAIDNPRPCVTLPSTPAPLDEALDRLAAFPDDTPAYIRLNVSADGYLPPDSNERAAAATAGKQCRLCLIHVTTPGHTADGEAHTMTVSEMKRMSPVDVAALYYKSTSGEELDEEMTALLTSAMKDVMENERQTD</sequence>
<comment type="function">
    <text evidence="7">SbcCD cleaves DNA hairpin structures. These structures can inhibit DNA replication and are intermediates in certain DNA recombination reactions. The complex acts as a 3'-&gt;5' double strand exonuclease that can open hairpins. It also has a 5' single-strand endonuclease activity.</text>
</comment>
<evidence type="ECO:0000259" key="9">
    <source>
        <dbReference type="Pfam" id="PF12320"/>
    </source>
</evidence>
<comment type="caution">
    <text evidence="10">The sequence shown here is derived from an EMBL/GenBank/DDBJ whole genome shotgun (WGS) entry which is preliminary data.</text>
</comment>
<dbReference type="Pfam" id="PF12320">
    <property type="entry name" value="SbcD_C"/>
    <property type="match status" value="1"/>
</dbReference>
<comment type="subunit">
    <text evidence="2 7">Heterodimer of SbcC and SbcD.</text>
</comment>
<evidence type="ECO:0000256" key="4">
    <source>
        <dbReference type="ARBA" id="ARBA00022722"/>
    </source>
</evidence>
<comment type="similarity">
    <text evidence="1 7">Belongs to the SbcD family.</text>
</comment>
<keyword evidence="7" id="KW-0255">Endonuclease</keyword>
<dbReference type="Pfam" id="PF00149">
    <property type="entry name" value="Metallophos"/>
    <property type="match status" value="1"/>
</dbReference>
<keyword evidence="4 7" id="KW-0540">Nuclease</keyword>
<evidence type="ECO:0000256" key="6">
    <source>
        <dbReference type="ARBA" id="ARBA00022839"/>
    </source>
</evidence>
<gene>
    <name evidence="7" type="primary">sbcD</name>
    <name evidence="10" type="ORF">IAA93_03340</name>
</gene>
<evidence type="ECO:0000256" key="5">
    <source>
        <dbReference type="ARBA" id="ARBA00022801"/>
    </source>
</evidence>
<keyword evidence="5 7" id="KW-0378">Hydrolase</keyword>
<evidence type="ECO:0000256" key="7">
    <source>
        <dbReference type="RuleBase" id="RU363069"/>
    </source>
</evidence>
<dbReference type="GO" id="GO:0008408">
    <property type="term" value="F:3'-5' exonuclease activity"/>
    <property type="evidence" value="ECO:0007669"/>
    <property type="project" value="InterPro"/>
</dbReference>
<organism evidence="10 11">
    <name type="scientific">Candidatus Avibacteroides avistercoris</name>
    <dbReference type="NCBI Taxonomy" id="2840690"/>
    <lineage>
        <taxon>Bacteria</taxon>
        <taxon>Pseudomonadati</taxon>
        <taxon>Bacteroidota</taxon>
        <taxon>Bacteroidia</taxon>
        <taxon>Bacteroidales</taxon>
        <taxon>Bacteroidaceae</taxon>
        <taxon>Bacteroidaceae incertae sedis</taxon>
        <taxon>Candidatus Avibacteroides</taxon>
    </lineage>
</organism>
<dbReference type="InterPro" id="IPR029052">
    <property type="entry name" value="Metallo-depent_PP-like"/>
</dbReference>
<evidence type="ECO:0000256" key="3">
    <source>
        <dbReference type="ARBA" id="ARBA00013365"/>
    </source>
</evidence>
<dbReference type="InterPro" id="IPR041796">
    <property type="entry name" value="Mre11_N"/>
</dbReference>
<name>A0A9D2ZU18_9BACT</name>
<dbReference type="NCBIfam" id="TIGR00619">
    <property type="entry name" value="sbcd"/>
    <property type="match status" value="1"/>
</dbReference>
<dbReference type="GO" id="GO:0006310">
    <property type="term" value="P:DNA recombination"/>
    <property type="evidence" value="ECO:0007669"/>
    <property type="project" value="UniProtKB-KW"/>
</dbReference>
<feature type="domain" description="Nuclease SbcCD subunit D C-terminal" evidence="9">
    <location>
        <begin position="284"/>
        <end position="377"/>
    </location>
</feature>
<dbReference type="EMBL" id="DWUP01000068">
    <property type="protein sequence ID" value="HJD52748.1"/>
    <property type="molecule type" value="Genomic_DNA"/>
</dbReference>
<dbReference type="PANTHER" id="PTHR30337:SF0">
    <property type="entry name" value="NUCLEASE SBCCD SUBUNIT D"/>
    <property type="match status" value="1"/>
</dbReference>
<dbReference type="InterPro" id="IPR004843">
    <property type="entry name" value="Calcineurin-like_PHP"/>
</dbReference>
<evidence type="ECO:0000256" key="2">
    <source>
        <dbReference type="ARBA" id="ARBA00011322"/>
    </source>
</evidence>
<evidence type="ECO:0000259" key="8">
    <source>
        <dbReference type="Pfam" id="PF00149"/>
    </source>
</evidence>
<dbReference type="InterPro" id="IPR026843">
    <property type="entry name" value="SbcD_C"/>
</dbReference>
<dbReference type="Proteomes" id="UP000787625">
    <property type="component" value="Unassembled WGS sequence"/>
</dbReference>
<keyword evidence="7" id="KW-0233">DNA recombination</keyword>
<proteinExistence type="inferred from homology"/>